<dbReference type="EMBL" id="LRGC01000027">
    <property type="protein sequence ID" value="KWR51894.1"/>
    <property type="molecule type" value="Genomic_DNA"/>
</dbReference>
<organism evidence="1 2">
    <name type="scientific">Bacteroides stercoris</name>
    <dbReference type="NCBI Taxonomy" id="46506"/>
    <lineage>
        <taxon>Bacteria</taxon>
        <taxon>Pseudomonadati</taxon>
        <taxon>Bacteroidota</taxon>
        <taxon>Bacteroidia</taxon>
        <taxon>Bacteroidales</taxon>
        <taxon>Bacteroidaceae</taxon>
        <taxon>Bacteroides</taxon>
    </lineage>
</organism>
<proteinExistence type="predicted"/>
<gene>
    <name evidence="1" type="ORF">AA415_03135</name>
</gene>
<dbReference type="STRING" id="46506.AA415_03135"/>
<protein>
    <recommendedName>
        <fullName evidence="3">Phage protein</fullName>
    </recommendedName>
</protein>
<evidence type="ECO:0000313" key="2">
    <source>
        <dbReference type="Proteomes" id="UP000056419"/>
    </source>
</evidence>
<comment type="caution">
    <text evidence="1">The sequence shown here is derived from an EMBL/GenBank/DDBJ whole genome shotgun (WGS) entry which is preliminary data.</text>
</comment>
<dbReference type="RefSeq" id="WP_060386657.1">
    <property type="nucleotide sequence ID" value="NZ_LRGC01000027.1"/>
</dbReference>
<dbReference type="Proteomes" id="UP000056419">
    <property type="component" value="Unassembled WGS sequence"/>
</dbReference>
<keyword evidence="2" id="KW-1185">Reference proteome</keyword>
<accession>A0A120A0E3</accession>
<dbReference type="PATRIC" id="fig|46506.5.peg.3371"/>
<reference evidence="1 2" key="1">
    <citation type="journal article" date="2016" name="BMC Genomics">
        <title>Type VI secretion systems of human gut Bacteroidales segregate into three genetic architectures, two of which are contained on mobile genetic elements.</title>
        <authorList>
            <person name="Coyne M.J."/>
            <person name="Roelofs K.G."/>
            <person name="Comstock L.E."/>
        </authorList>
    </citation>
    <scope>NUCLEOTIDE SEQUENCE [LARGE SCALE GENOMIC DNA]</scope>
    <source>
        <strain evidence="1 2">CL09T03C01</strain>
    </source>
</reference>
<dbReference type="AlphaFoldDB" id="A0A120A0E3"/>
<evidence type="ECO:0000313" key="1">
    <source>
        <dbReference type="EMBL" id="KWR51894.1"/>
    </source>
</evidence>
<evidence type="ECO:0008006" key="3">
    <source>
        <dbReference type="Google" id="ProtNLM"/>
    </source>
</evidence>
<name>A0A120A0E3_BACSE</name>
<sequence length="95" mass="10624">MKARIKATGTIVEVEGLFDVGTALVNGRYFKVSELDFLDNFETIDWEQRRYELAKSAMQGYCIALGINDDSETYDDIAIGSLRVADALIKKLKGK</sequence>